<dbReference type="GO" id="GO:0005525">
    <property type="term" value="F:GTP binding"/>
    <property type="evidence" value="ECO:0007669"/>
    <property type="project" value="InterPro"/>
</dbReference>
<evidence type="ECO:0000256" key="1">
    <source>
        <dbReference type="ARBA" id="ARBA00022801"/>
    </source>
</evidence>
<reference evidence="3" key="2">
    <citation type="submission" date="2025-09" db="UniProtKB">
        <authorList>
            <consortium name="Ensembl"/>
        </authorList>
    </citation>
    <scope>IDENTIFICATION</scope>
</reference>
<dbReference type="GO" id="GO:0005739">
    <property type="term" value="C:mitochondrion"/>
    <property type="evidence" value="ECO:0007669"/>
    <property type="project" value="Ensembl"/>
</dbReference>
<dbReference type="Proteomes" id="UP000594220">
    <property type="component" value="Unplaced"/>
</dbReference>
<dbReference type="FunFam" id="3.40.50.300:FF:000924">
    <property type="entry name" value="tRNA modification GTPase GTPBP3, mitochondrial"/>
    <property type="match status" value="1"/>
</dbReference>
<dbReference type="InterPro" id="IPR031168">
    <property type="entry name" value="G_TrmE"/>
</dbReference>
<dbReference type="Gene3D" id="3.30.1360.120">
    <property type="entry name" value="Probable tRNA modification gtpase trme, domain 1"/>
    <property type="match status" value="1"/>
</dbReference>
<dbReference type="InterPro" id="IPR006073">
    <property type="entry name" value="GTP-bd"/>
</dbReference>
<dbReference type="CDD" id="cd04164">
    <property type="entry name" value="trmE"/>
    <property type="match status" value="1"/>
</dbReference>
<dbReference type="GO" id="GO:0070899">
    <property type="term" value="P:mitochondrial tRNA wobble uridine modification"/>
    <property type="evidence" value="ECO:0007669"/>
    <property type="project" value="Ensembl"/>
</dbReference>
<dbReference type="PANTHER" id="PTHR42714:SF2">
    <property type="entry name" value="TRNA MODIFICATION GTPASE GTPBP3, MITOCHONDRIAL"/>
    <property type="match status" value="1"/>
</dbReference>
<evidence type="ECO:0000259" key="2">
    <source>
        <dbReference type="PROSITE" id="PS51709"/>
    </source>
</evidence>
<dbReference type="NCBIfam" id="TIGR00231">
    <property type="entry name" value="small_GTP"/>
    <property type="match status" value="1"/>
</dbReference>
<keyword evidence="4" id="KW-1185">Reference proteome</keyword>
<dbReference type="GO" id="GO:0160236">
    <property type="term" value="F:tRNA 5-taurinomethyluridine synthase activity"/>
    <property type="evidence" value="ECO:0007669"/>
    <property type="project" value="Ensembl"/>
</dbReference>
<dbReference type="GO" id="GO:0030488">
    <property type="term" value="P:tRNA methylation"/>
    <property type="evidence" value="ECO:0007669"/>
    <property type="project" value="TreeGrafter"/>
</dbReference>
<organism evidence="3 4">
    <name type="scientific">Crocodylus porosus</name>
    <name type="common">Saltwater crocodile</name>
    <name type="synonym">Estuarine crocodile</name>
    <dbReference type="NCBI Taxonomy" id="8502"/>
    <lineage>
        <taxon>Eukaryota</taxon>
        <taxon>Metazoa</taxon>
        <taxon>Chordata</taxon>
        <taxon>Craniata</taxon>
        <taxon>Vertebrata</taxon>
        <taxon>Euteleostomi</taxon>
        <taxon>Archelosauria</taxon>
        <taxon>Archosauria</taxon>
        <taxon>Crocodylia</taxon>
        <taxon>Longirostres</taxon>
        <taxon>Crocodylidae</taxon>
        <taxon>Crocodylus</taxon>
    </lineage>
</organism>
<dbReference type="Pfam" id="PF12631">
    <property type="entry name" value="MnmE_helical"/>
    <property type="match status" value="2"/>
</dbReference>
<feature type="domain" description="TrmE-type G" evidence="2">
    <location>
        <begin position="197"/>
        <end position="366"/>
    </location>
</feature>
<dbReference type="OMA" id="CTPWGKS"/>
<accession>A0A7M4DWZ4</accession>
<dbReference type="AlphaFoldDB" id="A0A7M4DWZ4"/>
<dbReference type="GO" id="GO:0003924">
    <property type="term" value="F:GTPase activity"/>
    <property type="evidence" value="ECO:0007669"/>
    <property type="project" value="Ensembl"/>
</dbReference>
<reference evidence="3" key="1">
    <citation type="submission" date="2025-08" db="UniProtKB">
        <authorList>
            <consortium name="Ensembl"/>
        </authorList>
    </citation>
    <scope>IDENTIFICATION</scope>
</reference>
<dbReference type="InterPro" id="IPR005225">
    <property type="entry name" value="Small_GTP-bd"/>
</dbReference>
<proteinExistence type="predicted"/>
<sequence length="444" mass="47272">LGQEPSSHLTPSRSEPGRMCLRSLPGAPEGGHEALGVSGGGGRLACRVRSACMHILRVCARVCLAQDPADGGPAISITCLLGCCTYEERRLPGLRPAEPGDFTKRAFQNGKLDLTEAEGLGDLIHAETEAQRRQALRQMEGELGQLYRRWSQELTQARASAPWAVSRVCPLPQPARVALELRGHLQDGRRGERLRGGVHVVIAGPPNAGKSSLLNLLCQRPAAIVSPVPGTTRDVVETTLNVGGYPVVLSDTAGLRDARDPVEREGVSRARDRLQQADLVLAVLDAAELAPQPGRLAGALQAVLPPSPPPRPCLLVLNKTDLLAEQSRGALQEACTGGSLPPTCLLSCMTGEGTAALLHLLSGQLQHICGDPLVGSPSLTQTRHRLHLISCLDALGRYHRGRGGDLALAAEELRLARRHLGRITGQVGAEDILDIVFRDFCIGK</sequence>
<keyword evidence="1" id="KW-0378">Hydrolase</keyword>
<dbReference type="Ensembl" id="ENSCPRT00005001287.1">
    <property type="protein sequence ID" value="ENSCPRP00005001102.1"/>
    <property type="gene ID" value="ENSCPRG00005000825.1"/>
</dbReference>
<dbReference type="GO" id="GO:1990234">
    <property type="term" value="C:transferase complex"/>
    <property type="evidence" value="ECO:0007669"/>
    <property type="project" value="Ensembl"/>
</dbReference>
<dbReference type="InterPro" id="IPR027368">
    <property type="entry name" value="MnmE_dom2"/>
</dbReference>
<dbReference type="Pfam" id="PF01926">
    <property type="entry name" value="MMR_HSR1"/>
    <property type="match status" value="1"/>
</dbReference>
<dbReference type="InterPro" id="IPR025867">
    <property type="entry name" value="MnmE_helical"/>
</dbReference>
<dbReference type="InterPro" id="IPR027417">
    <property type="entry name" value="P-loop_NTPase"/>
</dbReference>
<protein>
    <submittedName>
        <fullName evidence="3">GTP binding protein 3, mitochondrial</fullName>
    </submittedName>
</protein>
<dbReference type="Gene3D" id="3.40.50.300">
    <property type="entry name" value="P-loop containing nucleotide triphosphate hydrolases"/>
    <property type="match status" value="1"/>
</dbReference>
<evidence type="ECO:0000313" key="3">
    <source>
        <dbReference type="Ensembl" id="ENSCPRP00005001102.1"/>
    </source>
</evidence>
<dbReference type="PROSITE" id="PS51709">
    <property type="entry name" value="G_TRME"/>
    <property type="match status" value="1"/>
</dbReference>
<dbReference type="Gene3D" id="1.20.120.430">
    <property type="entry name" value="tRNA modification GTPase MnmE domain 2"/>
    <property type="match status" value="1"/>
</dbReference>
<gene>
    <name evidence="3" type="primary">GTPBP3</name>
</gene>
<dbReference type="GeneTree" id="ENSGT00390000016851"/>
<evidence type="ECO:0000313" key="4">
    <source>
        <dbReference type="Proteomes" id="UP000594220"/>
    </source>
</evidence>
<dbReference type="SUPFAM" id="SSF52540">
    <property type="entry name" value="P-loop containing nucleoside triphosphate hydrolases"/>
    <property type="match status" value="1"/>
</dbReference>
<dbReference type="PANTHER" id="PTHR42714">
    <property type="entry name" value="TRNA MODIFICATION GTPASE GTPBP3"/>
    <property type="match status" value="1"/>
</dbReference>
<dbReference type="InterPro" id="IPR027266">
    <property type="entry name" value="TrmE/GcvT-like"/>
</dbReference>
<name>A0A7M4DWZ4_CROPO</name>